<feature type="region of interest" description="Disordered" evidence="7">
    <location>
        <begin position="1"/>
        <end position="28"/>
    </location>
</feature>
<comment type="caution">
    <text evidence="9">The sequence shown here is derived from an EMBL/GenBank/DDBJ whole genome shotgun (WGS) entry which is preliminary data.</text>
</comment>
<evidence type="ECO:0000256" key="5">
    <source>
        <dbReference type="PIRSR" id="PIRSR602717-51"/>
    </source>
</evidence>
<dbReference type="GO" id="GO:0006355">
    <property type="term" value="P:regulation of DNA-templated transcription"/>
    <property type="evidence" value="ECO:0007669"/>
    <property type="project" value="InterPro"/>
</dbReference>
<dbReference type="GO" id="GO:0005634">
    <property type="term" value="C:nucleus"/>
    <property type="evidence" value="ECO:0007669"/>
    <property type="project" value="UniProtKB-SubCell"/>
</dbReference>
<feature type="active site" description="Proton donor/acceptor" evidence="5">
    <location>
        <position position="375"/>
    </location>
</feature>
<dbReference type="EMBL" id="CANHGI010000001">
    <property type="protein sequence ID" value="CAI5439048.1"/>
    <property type="molecule type" value="Genomic_DNA"/>
</dbReference>
<keyword evidence="3" id="KW-0808">Transferase</keyword>
<dbReference type="InterPro" id="IPR016197">
    <property type="entry name" value="Chromo-like_dom_sf"/>
</dbReference>
<keyword evidence="4" id="KW-0007">Acetylation</keyword>
<comment type="similarity">
    <text evidence="1 6">Belongs to the MYST (SAS/MOZ) family.</text>
</comment>
<dbReference type="PANTHER" id="PTHR10615">
    <property type="entry name" value="HISTONE ACETYLTRANSFERASE"/>
    <property type="match status" value="1"/>
</dbReference>
<dbReference type="PANTHER" id="PTHR10615:SF82">
    <property type="entry name" value="HISTONE ACETYLTRANSFERASE KAT8"/>
    <property type="match status" value="1"/>
</dbReference>
<dbReference type="InterPro" id="IPR002717">
    <property type="entry name" value="HAT_MYST-type"/>
</dbReference>
<comment type="catalytic activity">
    <reaction evidence="6">
        <text>L-lysyl-[protein] + acetyl-CoA = N(6)-acetyl-L-lysyl-[protein] + CoA + H(+)</text>
        <dbReference type="Rhea" id="RHEA:45948"/>
        <dbReference type="Rhea" id="RHEA-COMP:9752"/>
        <dbReference type="Rhea" id="RHEA-COMP:10731"/>
        <dbReference type="ChEBI" id="CHEBI:15378"/>
        <dbReference type="ChEBI" id="CHEBI:29969"/>
        <dbReference type="ChEBI" id="CHEBI:57287"/>
        <dbReference type="ChEBI" id="CHEBI:57288"/>
        <dbReference type="ChEBI" id="CHEBI:61930"/>
        <dbReference type="EC" id="2.3.1.48"/>
    </reaction>
</comment>
<dbReference type="InterPro" id="IPR040706">
    <property type="entry name" value="Zf-MYST"/>
</dbReference>
<dbReference type="FunFam" id="3.40.630.30:FF:000094">
    <property type="entry name" value="Histone acetyltransferase"/>
    <property type="match status" value="1"/>
</dbReference>
<name>A0A9P1I6F3_9PELO</name>
<dbReference type="InterPro" id="IPR050603">
    <property type="entry name" value="MYST_HAT"/>
</dbReference>
<dbReference type="Gene3D" id="3.30.60.60">
    <property type="entry name" value="N-acetyl transferase-like"/>
    <property type="match status" value="1"/>
</dbReference>
<dbReference type="OrthoDB" id="787137at2759"/>
<dbReference type="InterPro" id="IPR036388">
    <property type="entry name" value="WH-like_DNA-bd_sf"/>
</dbReference>
<dbReference type="Pfam" id="PF17772">
    <property type="entry name" value="zf-MYST"/>
    <property type="match status" value="1"/>
</dbReference>
<dbReference type="SUPFAM" id="SSF54160">
    <property type="entry name" value="Chromo domain-like"/>
    <property type="match status" value="1"/>
</dbReference>
<dbReference type="InterPro" id="IPR025995">
    <property type="entry name" value="Tudor-knot"/>
</dbReference>
<sequence>MSKIIRKRTRDEMNNGGNGSGQQITTNQNNIQNDSIYIGKCYMVERRADGKNPEKILATIIHVEWKDKNEEEASSSSSQEPQELTEEKSEESISTEGKTQMFYVHYEMLDRRMDEWVTRDRIFERIDAPQTSIIVPEIVTGTQNSGTEGVVGGMTANSSGIRGRALTRSQRRIHEEFNHMKQGYDSMDATTAKLEKEHEERTKVKNIPKITIGRHCITAWYYSPFPVHCTNHEIFMCEYCLLYTPSRTKFRDHYMTCKAREPPGNEIYRKDELSVYEIDGSCEKLYCQCLCLLSKLFMDHKTLYFDVDDFMFYVLCEVDDDGAHIVGYYSREVESTNNLACIMVFPPYQDKGYGKLLIQLSYEISNREGYVGTPEKPLSDLGKVSYRSYWWWVLLNVLSETTANAISASELSYISGIAVDDIVSTLTTMKLVRQYKECDYIIKTARKIIDHCIANDYGKKPRILLDKSALKWEPQVRRNVAIELAERRSSANLVEEILGDDLSSGLCSPNPSECSNNDDPTGLFC</sequence>
<evidence type="ECO:0000259" key="8">
    <source>
        <dbReference type="PROSITE" id="PS51726"/>
    </source>
</evidence>
<reference evidence="9" key="1">
    <citation type="submission" date="2022-11" db="EMBL/GenBank/DDBJ databases">
        <authorList>
            <person name="Kikuchi T."/>
        </authorList>
    </citation>
    <scope>NUCLEOTIDE SEQUENCE</scope>
    <source>
        <strain evidence="9">PS1010</strain>
    </source>
</reference>
<keyword evidence="10" id="KW-1185">Reference proteome</keyword>
<dbReference type="InterPro" id="IPR016181">
    <property type="entry name" value="Acyl_CoA_acyltransferase"/>
</dbReference>
<dbReference type="AlphaFoldDB" id="A0A9P1I6F3"/>
<dbReference type="Pfam" id="PF01853">
    <property type="entry name" value="MOZ_SAS"/>
    <property type="match status" value="1"/>
</dbReference>
<protein>
    <recommendedName>
        <fullName evidence="2 6">Histone acetyltransferase</fullName>
        <ecNumber evidence="2 6">2.3.1.48</ecNumber>
    </recommendedName>
</protein>
<organism evidence="9 10">
    <name type="scientific">Caenorhabditis angaria</name>
    <dbReference type="NCBI Taxonomy" id="860376"/>
    <lineage>
        <taxon>Eukaryota</taxon>
        <taxon>Metazoa</taxon>
        <taxon>Ecdysozoa</taxon>
        <taxon>Nematoda</taxon>
        <taxon>Chromadorea</taxon>
        <taxon>Rhabditida</taxon>
        <taxon>Rhabditina</taxon>
        <taxon>Rhabditomorpha</taxon>
        <taxon>Rhabditoidea</taxon>
        <taxon>Rhabditidae</taxon>
        <taxon>Peloderinae</taxon>
        <taxon>Caenorhabditis</taxon>
    </lineage>
</organism>
<dbReference type="GO" id="GO:0035267">
    <property type="term" value="C:NuA4 histone acetyltransferase complex"/>
    <property type="evidence" value="ECO:0007669"/>
    <property type="project" value="TreeGrafter"/>
</dbReference>
<accession>A0A9P1I6F3</accession>
<keyword evidence="6" id="KW-0539">Nucleus</keyword>
<evidence type="ECO:0000256" key="4">
    <source>
        <dbReference type="ARBA" id="ARBA00022990"/>
    </source>
</evidence>
<feature type="region of interest" description="Disordered" evidence="7">
    <location>
        <begin position="69"/>
        <end position="96"/>
    </location>
</feature>
<evidence type="ECO:0000313" key="10">
    <source>
        <dbReference type="Proteomes" id="UP001152747"/>
    </source>
</evidence>
<dbReference type="Pfam" id="PF11717">
    <property type="entry name" value="Tudor-knot"/>
    <property type="match status" value="1"/>
</dbReference>
<dbReference type="Proteomes" id="UP001152747">
    <property type="component" value="Unassembled WGS sequence"/>
</dbReference>
<dbReference type="Gene3D" id="3.40.630.30">
    <property type="match status" value="1"/>
</dbReference>
<proteinExistence type="inferred from homology"/>
<dbReference type="SUPFAM" id="SSF55729">
    <property type="entry name" value="Acyl-CoA N-acyltransferases (Nat)"/>
    <property type="match status" value="1"/>
</dbReference>
<dbReference type="PROSITE" id="PS51726">
    <property type="entry name" value="MYST_HAT"/>
    <property type="match status" value="1"/>
</dbReference>
<evidence type="ECO:0000313" key="9">
    <source>
        <dbReference type="EMBL" id="CAI5439048.1"/>
    </source>
</evidence>
<dbReference type="GO" id="GO:0044545">
    <property type="term" value="C:NSL complex"/>
    <property type="evidence" value="ECO:0007669"/>
    <property type="project" value="TreeGrafter"/>
</dbReference>
<evidence type="ECO:0000256" key="6">
    <source>
        <dbReference type="RuleBase" id="RU361211"/>
    </source>
</evidence>
<dbReference type="Gene3D" id="2.30.30.140">
    <property type="match status" value="1"/>
</dbReference>
<evidence type="ECO:0000256" key="7">
    <source>
        <dbReference type="SAM" id="MobiDB-lite"/>
    </source>
</evidence>
<dbReference type="GO" id="GO:0072487">
    <property type="term" value="C:MSL complex"/>
    <property type="evidence" value="ECO:0007669"/>
    <property type="project" value="TreeGrafter"/>
</dbReference>
<evidence type="ECO:0000256" key="1">
    <source>
        <dbReference type="ARBA" id="ARBA00010107"/>
    </source>
</evidence>
<evidence type="ECO:0000256" key="3">
    <source>
        <dbReference type="ARBA" id="ARBA00022679"/>
    </source>
</evidence>
<dbReference type="EC" id="2.3.1.48" evidence="2 6"/>
<comment type="subcellular location">
    <subcellularLocation>
        <location evidence="6">Nucleus</location>
    </subcellularLocation>
</comment>
<feature type="domain" description="MYST-type HAT" evidence="8">
    <location>
        <begin position="202"/>
        <end position="474"/>
    </location>
</feature>
<dbReference type="GO" id="GO:0046972">
    <property type="term" value="F:histone H4K16 acetyltransferase activity"/>
    <property type="evidence" value="ECO:0007669"/>
    <property type="project" value="TreeGrafter"/>
</dbReference>
<gene>
    <name evidence="9" type="ORF">CAMP_LOCUS1685</name>
</gene>
<evidence type="ECO:0000256" key="2">
    <source>
        <dbReference type="ARBA" id="ARBA00013184"/>
    </source>
</evidence>
<dbReference type="Gene3D" id="1.10.10.10">
    <property type="entry name" value="Winged helix-like DNA-binding domain superfamily/Winged helix DNA-binding domain"/>
    <property type="match status" value="1"/>
</dbReference>